<protein>
    <submittedName>
        <fullName evidence="1">Uncharacterized protein</fullName>
    </submittedName>
</protein>
<name>A0ABQ5ADK8_9ASTR</name>
<dbReference type="EMBL" id="BQNB010012194">
    <property type="protein sequence ID" value="GJT00431.1"/>
    <property type="molecule type" value="Genomic_DNA"/>
</dbReference>
<keyword evidence="2" id="KW-1185">Reference proteome</keyword>
<reference evidence="1" key="2">
    <citation type="submission" date="2022-01" db="EMBL/GenBank/DDBJ databases">
        <authorList>
            <person name="Yamashiro T."/>
            <person name="Shiraishi A."/>
            <person name="Satake H."/>
            <person name="Nakayama K."/>
        </authorList>
    </citation>
    <scope>NUCLEOTIDE SEQUENCE</scope>
</reference>
<reference evidence="1" key="1">
    <citation type="journal article" date="2022" name="Int. J. Mol. Sci.">
        <title>Draft Genome of Tanacetum Coccineum: Genomic Comparison of Closely Related Tanacetum-Family Plants.</title>
        <authorList>
            <person name="Yamashiro T."/>
            <person name="Shiraishi A."/>
            <person name="Nakayama K."/>
            <person name="Satake H."/>
        </authorList>
    </citation>
    <scope>NUCLEOTIDE SEQUENCE</scope>
</reference>
<dbReference type="Proteomes" id="UP001151760">
    <property type="component" value="Unassembled WGS sequence"/>
</dbReference>
<evidence type="ECO:0000313" key="2">
    <source>
        <dbReference type="Proteomes" id="UP001151760"/>
    </source>
</evidence>
<gene>
    <name evidence="1" type="ORF">Tco_0821600</name>
</gene>
<organism evidence="1 2">
    <name type="scientific">Tanacetum coccineum</name>
    <dbReference type="NCBI Taxonomy" id="301880"/>
    <lineage>
        <taxon>Eukaryota</taxon>
        <taxon>Viridiplantae</taxon>
        <taxon>Streptophyta</taxon>
        <taxon>Embryophyta</taxon>
        <taxon>Tracheophyta</taxon>
        <taxon>Spermatophyta</taxon>
        <taxon>Magnoliopsida</taxon>
        <taxon>eudicotyledons</taxon>
        <taxon>Gunneridae</taxon>
        <taxon>Pentapetalae</taxon>
        <taxon>asterids</taxon>
        <taxon>campanulids</taxon>
        <taxon>Asterales</taxon>
        <taxon>Asteraceae</taxon>
        <taxon>Asteroideae</taxon>
        <taxon>Anthemideae</taxon>
        <taxon>Anthemidinae</taxon>
        <taxon>Tanacetum</taxon>
    </lineage>
</organism>
<sequence length="84" mass="9680">MDLEATDASTQQNPEQMVEEFTTTTYRNVQKNLKLPNEDQVILEEPTSSTRTLSSLQHLEKDLSFTDQFFMEKPHEEESGKTNA</sequence>
<evidence type="ECO:0000313" key="1">
    <source>
        <dbReference type="EMBL" id="GJT00431.1"/>
    </source>
</evidence>
<proteinExistence type="predicted"/>
<accession>A0ABQ5ADK8</accession>
<comment type="caution">
    <text evidence="1">The sequence shown here is derived from an EMBL/GenBank/DDBJ whole genome shotgun (WGS) entry which is preliminary data.</text>
</comment>